<dbReference type="Gene3D" id="2.60.120.620">
    <property type="entry name" value="q2cbj1_9rhob like domain"/>
    <property type="match status" value="1"/>
</dbReference>
<dbReference type="OrthoDB" id="498333at2759"/>
<dbReference type="InterPro" id="IPR012668">
    <property type="entry name" value="CHP02466"/>
</dbReference>
<evidence type="ECO:0000313" key="2">
    <source>
        <dbReference type="Proteomes" id="UP000751190"/>
    </source>
</evidence>
<evidence type="ECO:0000313" key="1">
    <source>
        <dbReference type="EMBL" id="KAG8460690.1"/>
    </source>
</evidence>
<dbReference type="Pfam" id="PF13759">
    <property type="entry name" value="2OG-FeII_Oxy_5"/>
    <property type="match status" value="1"/>
</dbReference>
<gene>
    <name evidence="1" type="ORF">KFE25_011465</name>
</gene>
<protein>
    <submittedName>
        <fullName evidence="1">Uncharacterized protein</fullName>
    </submittedName>
</protein>
<dbReference type="EMBL" id="JAGTXO010000031">
    <property type="protein sequence ID" value="KAG8460690.1"/>
    <property type="molecule type" value="Genomic_DNA"/>
</dbReference>
<dbReference type="OMA" id="CAYATVE"/>
<sequence length="277" mass="29685">MAAEDEHGYESRVCRQVLGAFEGFVPATVAARRLPAPPIFERHVALDLSLPPHLALASANPGWEDVTVHAFSLRADLARPLNRRLRALALELERAGDGLNVSNVGAFHSRPLASDTPRALAKLRNAAARAARAAHADEQGARVDRPRRPSSLWCNVSRGDHYHGLHDHAGAVWSGCYYPARVPAAARAGAWSGRIAFRTAVGGLPDGLLPAGATGRPCAVDPDRPEGWCAYATVEPAPGLMLVWPSWLLHCVLPVGAIDGAFPPRPRVSYSFNFGES</sequence>
<dbReference type="AlphaFoldDB" id="A0A8J5XKW6"/>
<name>A0A8J5XKW6_DIALT</name>
<reference evidence="1" key="1">
    <citation type="submission" date="2021-05" db="EMBL/GenBank/DDBJ databases">
        <title>The genome of the haptophyte Pavlova lutheri (Diacronema luteri, Pavlovales) - a model for lipid biosynthesis in eukaryotic algae.</title>
        <authorList>
            <person name="Hulatt C.J."/>
            <person name="Posewitz M.C."/>
        </authorList>
    </citation>
    <scope>NUCLEOTIDE SEQUENCE</scope>
    <source>
        <strain evidence="1">NIVA-4/92</strain>
    </source>
</reference>
<organism evidence="1 2">
    <name type="scientific">Diacronema lutheri</name>
    <name type="common">Unicellular marine alga</name>
    <name type="synonym">Monochrysis lutheri</name>
    <dbReference type="NCBI Taxonomy" id="2081491"/>
    <lineage>
        <taxon>Eukaryota</taxon>
        <taxon>Haptista</taxon>
        <taxon>Haptophyta</taxon>
        <taxon>Pavlovophyceae</taxon>
        <taxon>Pavlovales</taxon>
        <taxon>Pavlovaceae</taxon>
        <taxon>Diacronema</taxon>
    </lineage>
</organism>
<proteinExistence type="predicted"/>
<dbReference type="Proteomes" id="UP000751190">
    <property type="component" value="Unassembled WGS sequence"/>
</dbReference>
<comment type="caution">
    <text evidence="1">The sequence shown here is derived from an EMBL/GenBank/DDBJ whole genome shotgun (WGS) entry which is preliminary data.</text>
</comment>
<accession>A0A8J5XKW6</accession>
<keyword evidence="2" id="KW-1185">Reference proteome</keyword>